<dbReference type="Proteomes" id="UP000054935">
    <property type="component" value="Unassembled WGS sequence"/>
</dbReference>
<dbReference type="InterPro" id="IPR018511">
    <property type="entry name" value="Hemolysin-typ_Ca-bd_CS"/>
</dbReference>
<evidence type="ECO:0000256" key="2">
    <source>
        <dbReference type="ARBA" id="ARBA00022525"/>
    </source>
</evidence>
<protein>
    <submittedName>
        <fullName evidence="5">Hemolysin, plasmid</fullName>
    </submittedName>
</protein>
<keyword evidence="2" id="KW-0964">Secreted</keyword>
<evidence type="ECO:0000256" key="3">
    <source>
        <dbReference type="SAM" id="MobiDB-lite"/>
    </source>
</evidence>
<feature type="compositionally biased region" description="Acidic residues" evidence="3">
    <location>
        <begin position="43"/>
        <end position="52"/>
    </location>
</feature>
<dbReference type="GO" id="GO:0005576">
    <property type="term" value="C:extracellular region"/>
    <property type="evidence" value="ECO:0007669"/>
    <property type="project" value="UniProtKB-SubCell"/>
</dbReference>
<dbReference type="GO" id="GO:0005509">
    <property type="term" value="F:calcium ion binding"/>
    <property type="evidence" value="ECO:0007669"/>
    <property type="project" value="InterPro"/>
</dbReference>
<evidence type="ECO:0000256" key="1">
    <source>
        <dbReference type="ARBA" id="ARBA00004613"/>
    </source>
</evidence>
<dbReference type="PANTHER" id="PTHR38340:SF1">
    <property type="entry name" value="S-LAYER PROTEIN"/>
    <property type="match status" value="1"/>
</dbReference>
<keyword evidence="6" id="KW-1185">Reference proteome</keyword>
<dbReference type="AlphaFoldDB" id="A0A0P1GKC2"/>
<organism evidence="5 6">
    <name type="scientific">Tropicibacter naphthalenivorans</name>
    <dbReference type="NCBI Taxonomy" id="441103"/>
    <lineage>
        <taxon>Bacteria</taxon>
        <taxon>Pseudomonadati</taxon>
        <taxon>Pseudomonadota</taxon>
        <taxon>Alphaproteobacteria</taxon>
        <taxon>Rhodobacterales</taxon>
        <taxon>Roseobacteraceae</taxon>
        <taxon>Tropicibacter</taxon>
    </lineage>
</organism>
<feature type="chain" id="PRO_5006063520" evidence="4">
    <location>
        <begin position="19"/>
        <end position="482"/>
    </location>
</feature>
<dbReference type="Pfam" id="PF00353">
    <property type="entry name" value="HemolysinCabind"/>
    <property type="match status" value="6"/>
</dbReference>
<name>A0A0P1GKC2_9RHOB</name>
<feature type="signal peptide" evidence="4">
    <location>
        <begin position="1"/>
        <end position="18"/>
    </location>
</feature>
<evidence type="ECO:0000313" key="6">
    <source>
        <dbReference type="Proteomes" id="UP000054935"/>
    </source>
</evidence>
<evidence type="ECO:0000313" key="5">
    <source>
        <dbReference type="EMBL" id="CUH82636.1"/>
    </source>
</evidence>
<dbReference type="STRING" id="441103.TRN7648_04178"/>
<dbReference type="RefSeq" id="WP_058249525.1">
    <property type="nucleotide sequence ID" value="NZ_CYSE01000017.1"/>
</dbReference>
<dbReference type="InterPro" id="IPR050557">
    <property type="entry name" value="RTX_toxin/Mannuronan_C5-epim"/>
</dbReference>
<dbReference type="EMBL" id="CYSE01000017">
    <property type="protein sequence ID" value="CUH82636.1"/>
    <property type="molecule type" value="Genomic_DNA"/>
</dbReference>
<gene>
    <name evidence="5" type="primary">hlyA_17</name>
    <name evidence="5" type="ORF">TRN7648_04178</name>
</gene>
<reference evidence="5 6" key="1">
    <citation type="submission" date="2015-09" db="EMBL/GenBank/DDBJ databases">
        <authorList>
            <consortium name="Swine Surveillance"/>
        </authorList>
    </citation>
    <scope>NUCLEOTIDE SEQUENCE [LARGE SCALE GENOMIC DNA]</scope>
    <source>
        <strain evidence="5 6">CECT 7648</strain>
    </source>
</reference>
<feature type="region of interest" description="Disordered" evidence="3">
    <location>
        <begin position="22"/>
        <end position="52"/>
    </location>
</feature>
<keyword evidence="4" id="KW-0732">Signal</keyword>
<dbReference type="PROSITE" id="PS00330">
    <property type="entry name" value="HEMOLYSIN_CALCIUM"/>
    <property type="match status" value="1"/>
</dbReference>
<evidence type="ECO:0000256" key="4">
    <source>
        <dbReference type="SAM" id="SignalP"/>
    </source>
</evidence>
<dbReference type="Gene3D" id="2.150.10.10">
    <property type="entry name" value="Serralysin-like metalloprotease, C-terminal"/>
    <property type="match status" value="4"/>
</dbReference>
<dbReference type="PRINTS" id="PR00313">
    <property type="entry name" value="CABNDNGRPT"/>
</dbReference>
<dbReference type="OrthoDB" id="7873859at2"/>
<dbReference type="InterPro" id="IPR001343">
    <property type="entry name" value="Hemolysn_Ca-bd"/>
</dbReference>
<comment type="subcellular location">
    <subcellularLocation>
        <location evidence="1">Secreted</location>
    </subcellularLocation>
</comment>
<dbReference type="PANTHER" id="PTHR38340">
    <property type="entry name" value="S-LAYER PROTEIN"/>
    <property type="match status" value="1"/>
</dbReference>
<proteinExistence type="predicted"/>
<dbReference type="SUPFAM" id="SSF51120">
    <property type="entry name" value="beta-Roll"/>
    <property type="match status" value="3"/>
</dbReference>
<dbReference type="InterPro" id="IPR011049">
    <property type="entry name" value="Serralysin-like_metalloprot_C"/>
</dbReference>
<sequence length="482" mass="49480">MSALLLLSLLFGMPFVMAGMDTSTGSDDTETEPEPQDSLIGTDGDDTIDGTEGDDLIQALGGFDMAFGNGGNDTVLGGADDDLLGGGEGDDQVDGEDGWDTVYGWTGDDTLDGGADQDLLYGDDGDDLLSGGTGNDTLYGDDGIDTLLGGDGDDLMYDASTAFDDGPYHSVMDGGAGDDTLSALGASTLTGGTGADVLRWESVPGAGPLVITDFDPAEDRLDLAITVEPGETGTLSLTDWDNGLGADLYLGDTLMAQITGAQGLSIDDLGVTLLLQEDGGDMSYTDGDSGVTILGNYDDNTINGGGGDDRITVGESLFYTATYQDGENLAQGGDGNDTLIGTGGTEYNYTLGDEDFYEMDIHIDTLEGGAGDDVLLSVNRNVMTGGTGADTFGLIHEEADGELGFEAAVITDFDPTEDQIAVQVGPVGNYAEVTSITIEVWEDGLGANVLVDGMVAAEVAGGQDLQVSDIVQVQWLGDLLAA</sequence>
<accession>A0A0P1GKC2</accession>